<dbReference type="STRING" id="1130080.SAMN04488113_1273"/>
<name>A0A1H6U556_9LACT</name>
<keyword evidence="3" id="KW-1185">Reference proteome</keyword>
<dbReference type="Proteomes" id="UP000198564">
    <property type="component" value="Unassembled WGS sequence"/>
</dbReference>
<proteinExistence type="predicted"/>
<sequence>MKKNLLSIILVGLLCFPIFLMAGGSVHAVSNEENQADYFFEETKKGFILRYEQIEDDKVVYYDETHENNVTYTKKYIKDNDELLLLEEFTTTINSEENGSIAAIIYNVSDNTSSTYIVSEEEDFSKPNQDFIQLLSQKRHPLASDYVLRTRKSGHLGFSSLSKAAIIGVISTLITGGNVKAGALAAVATFVLNGGYRHLYYSREHYIAYGSKAGRPLWKRIVRLYYDKNRTNQLPGTKGTIYIDSDILTRR</sequence>
<dbReference type="RefSeq" id="WP_091635381.1">
    <property type="nucleotide sequence ID" value="NZ_FNYW01000027.1"/>
</dbReference>
<feature type="signal peptide" evidence="1">
    <location>
        <begin position="1"/>
        <end position="22"/>
    </location>
</feature>
<feature type="chain" id="PRO_5039474532" evidence="1">
    <location>
        <begin position="23"/>
        <end position="251"/>
    </location>
</feature>
<dbReference type="EMBL" id="FNYW01000027">
    <property type="protein sequence ID" value="SEI86616.1"/>
    <property type="molecule type" value="Genomic_DNA"/>
</dbReference>
<reference evidence="3" key="1">
    <citation type="submission" date="2016-10" db="EMBL/GenBank/DDBJ databases">
        <authorList>
            <person name="Varghese N."/>
            <person name="Submissions S."/>
        </authorList>
    </citation>
    <scope>NUCLEOTIDE SEQUENCE [LARGE SCALE GENOMIC DNA]</scope>
    <source>
        <strain evidence="3">DSM 25751</strain>
    </source>
</reference>
<keyword evidence="1" id="KW-0732">Signal</keyword>
<accession>A0A1H6U556</accession>
<gene>
    <name evidence="2" type="ORF">SAMN04488113_1273</name>
</gene>
<organism evidence="2 3">
    <name type="scientific">Alkalibacterium gilvum</name>
    <dbReference type="NCBI Taxonomy" id="1130080"/>
    <lineage>
        <taxon>Bacteria</taxon>
        <taxon>Bacillati</taxon>
        <taxon>Bacillota</taxon>
        <taxon>Bacilli</taxon>
        <taxon>Lactobacillales</taxon>
        <taxon>Carnobacteriaceae</taxon>
        <taxon>Alkalibacterium</taxon>
    </lineage>
</organism>
<evidence type="ECO:0000313" key="2">
    <source>
        <dbReference type="EMBL" id="SEI86616.1"/>
    </source>
</evidence>
<protein>
    <submittedName>
        <fullName evidence="2">Uncharacterized protein</fullName>
    </submittedName>
</protein>
<evidence type="ECO:0000313" key="3">
    <source>
        <dbReference type="Proteomes" id="UP000198564"/>
    </source>
</evidence>
<dbReference type="AlphaFoldDB" id="A0A1H6U556"/>
<evidence type="ECO:0000256" key="1">
    <source>
        <dbReference type="SAM" id="SignalP"/>
    </source>
</evidence>